<dbReference type="EMBL" id="QSLN01000018">
    <property type="protein sequence ID" value="RDV81683.1"/>
    <property type="molecule type" value="Genomic_DNA"/>
</dbReference>
<evidence type="ECO:0000259" key="1">
    <source>
        <dbReference type="Pfam" id="PF06114"/>
    </source>
</evidence>
<accession>A0A3D8P3G4</accession>
<proteinExistence type="predicted"/>
<dbReference type="Pfam" id="PF06114">
    <property type="entry name" value="Peptidase_M78"/>
    <property type="match status" value="1"/>
</dbReference>
<dbReference type="Proteomes" id="UP000256329">
    <property type="component" value="Unassembled WGS sequence"/>
</dbReference>
<dbReference type="OrthoDB" id="9816277at2"/>
<evidence type="ECO:0000313" key="3">
    <source>
        <dbReference type="Proteomes" id="UP000256329"/>
    </source>
</evidence>
<feature type="domain" description="IrrE N-terminal-like" evidence="1">
    <location>
        <begin position="27"/>
        <end position="110"/>
    </location>
</feature>
<gene>
    <name evidence="2" type="ORF">DXX99_09200</name>
</gene>
<dbReference type="AlphaFoldDB" id="A0A3D8P3G4"/>
<evidence type="ECO:0000313" key="2">
    <source>
        <dbReference type="EMBL" id="RDV81683.1"/>
    </source>
</evidence>
<protein>
    <submittedName>
        <fullName evidence="2">ImmA/IrrE family metallo-endopeptidase</fullName>
    </submittedName>
</protein>
<keyword evidence="3" id="KW-1185">Reference proteome</keyword>
<dbReference type="Gene3D" id="1.10.10.2910">
    <property type="match status" value="1"/>
</dbReference>
<name>A0A3D8P3G4_9THEO</name>
<sequence>MLAERVWHSVREVVSTRGLLHPCDLASCLGIAVERLPVGDTVQGILVGGRMLVVNSALSYPRQHAVVLHECGHRVLHGDRENRLFLEFRTFLSHGRKELEADLFALFYLLEWDRDSFFFDFGRDVFRFAGHYGLPGRAAAEALKVLAR</sequence>
<organism evidence="2 3">
    <name type="scientific">Ammonifex thiophilus</name>
    <dbReference type="NCBI Taxonomy" id="444093"/>
    <lineage>
        <taxon>Bacteria</taxon>
        <taxon>Bacillati</taxon>
        <taxon>Bacillota</taxon>
        <taxon>Clostridia</taxon>
        <taxon>Thermoanaerobacterales</taxon>
        <taxon>Thermoanaerobacteraceae</taxon>
        <taxon>Ammonifex</taxon>
    </lineage>
</organism>
<dbReference type="InterPro" id="IPR010359">
    <property type="entry name" value="IrrE_HExxH"/>
</dbReference>
<comment type="caution">
    <text evidence="2">The sequence shown here is derived from an EMBL/GenBank/DDBJ whole genome shotgun (WGS) entry which is preliminary data.</text>
</comment>
<reference evidence="2 3" key="1">
    <citation type="submission" date="2018-08" db="EMBL/GenBank/DDBJ databases">
        <title>Form III RuBisCO-mediated autotrophy in Thermodesulfobium bacteria.</title>
        <authorList>
            <person name="Toshchakov S.V."/>
            <person name="Kublanov I.V."/>
            <person name="Frolov E."/>
            <person name="Bonch-Osmolovskaya E.A."/>
            <person name="Tourova T.P."/>
            <person name="Chernych N.A."/>
            <person name="Lebedinsky A.V."/>
        </authorList>
    </citation>
    <scope>NUCLEOTIDE SEQUENCE [LARGE SCALE GENOMIC DNA]</scope>
    <source>
        <strain evidence="2 3">SR</strain>
    </source>
</reference>